<dbReference type="PANTHER" id="PTHR24256">
    <property type="entry name" value="TRYPTASE-RELATED"/>
    <property type="match status" value="1"/>
</dbReference>
<dbReference type="Pfam" id="PF00089">
    <property type="entry name" value="Trypsin"/>
    <property type="match status" value="1"/>
</dbReference>
<accession>A0A8S1IQY9</accession>
<dbReference type="InterPro" id="IPR043504">
    <property type="entry name" value="Peptidase_S1_PA_chymotrypsin"/>
</dbReference>
<evidence type="ECO:0000313" key="4">
    <source>
        <dbReference type="EMBL" id="CAD7696248.1"/>
    </source>
</evidence>
<keyword evidence="1" id="KW-1015">Disulfide bond</keyword>
<dbReference type="SUPFAM" id="SSF50494">
    <property type="entry name" value="Trypsin-like serine proteases"/>
    <property type="match status" value="1"/>
</dbReference>
<gene>
    <name evidence="4" type="ORF">OSTQU699_LOCUS1609</name>
</gene>
<protein>
    <recommendedName>
        <fullName evidence="3">Peptidase S1 domain-containing protein</fullName>
    </recommendedName>
</protein>
<dbReference type="PRINTS" id="PR00722">
    <property type="entry name" value="CHYMOTRYPSIN"/>
</dbReference>
<dbReference type="Gene3D" id="2.40.10.10">
    <property type="entry name" value="Trypsin-like serine proteases"/>
    <property type="match status" value="2"/>
</dbReference>
<dbReference type="Proteomes" id="UP000708148">
    <property type="component" value="Unassembled WGS sequence"/>
</dbReference>
<dbReference type="FunFam" id="2.40.10.10:FF:000068">
    <property type="entry name" value="transmembrane protease serine 2"/>
    <property type="match status" value="1"/>
</dbReference>
<dbReference type="EMBL" id="CAJHUC010000450">
    <property type="protein sequence ID" value="CAD7696248.1"/>
    <property type="molecule type" value="Genomic_DNA"/>
</dbReference>
<dbReference type="AlphaFoldDB" id="A0A8S1IQY9"/>
<evidence type="ECO:0000256" key="2">
    <source>
        <dbReference type="SAM" id="SignalP"/>
    </source>
</evidence>
<evidence type="ECO:0000313" key="5">
    <source>
        <dbReference type="Proteomes" id="UP000708148"/>
    </source>
</evidence>
<comment type="caution">
    <text evidence="4">The sequence shown here is derived from an EMBL/GenBank/DDBJ whole genome shotgun (WGS) entry which is preliminary data.</text>
</comment>
<keyword evidence="5" id="KW-1185">Reference proteome</keyword>
<proteinExistence type="predicted"/>
<sequence>MCARHKGCRLLLLVVALLAREAGDSYVVTSAPEGRFAYMASLRNHEDVHVCGAVLIHPKALLTAAHCFDEYSGVAARIRWVHIGAYDVDDNEDQGVQMVKISKITIHPNYTAGRLQGGYDIALLQLKDVVTGIDIPELADPHLFLHWQMNLYALEWWTHLKVIGGRPCAVNGHLQLYLKVPVHFFEDTCRGDRGGLVLLPDMPRGDFVNGSPRKDLIVGVAAFDPNCSQSDNIRSYTRVSAVRKWIDETIEASSVARDWIPGPGPKLKSTFACWILFQDSWSVVQGTLLFAKLKWKDVEHSQQNQETLFRVFTKETAKIAGVLEDRVVITAIENMNGIIGVRYKVSWCYWTAFCHNLLEKQCAQRPH</sequence>
<dbReference type="PROSITE" id="PS50240">
    <property type="entry name" value="TRYPSIN_DOM"/>
    <property type="match status" value="1"/>
</dbReference>
<feature type="domain" description="Peptidase S1" evidence="3">
    <location>
        <begin position="21"/>
        <end position="251"/>
    </location>
</feature>
<dbReference type="InterPro" id="IPR051487">
    <property type="entry name" value="Ser/Thr_Proteases_Immune/Dev"/>
</dbReference>
<dbReference type="PROSITE" id="PS00134">
    <property type="entry name" value="TRYPSIN_HIS"/>
    <property type="match status" value="1"/>
</dbReference>
<name>A0A8S1IQY9_9CHLO</name>
<dbReference type="InterPro" id="IPR001314">
    <property type="entry name" value="Peptidase_S1A"/>
</dbReference>
<dbReference type="GO" id="GO:0004252">
    <property type="term" value="F:serine-type endopeptidase activity"/>
    <property type="evidence" value="ECO:0007669"/>
    <property type="project" value="InterPro"/>
</dbReference>
<evidence type="ECO:0000256" key="1">
    <source>
        <dbReference type="ARBA" id="ARBA00023157"/>
    </source>
</evidence>
<feature type="chain" id="PRO_5035848110" description="Peptidase S1 domain-containing protein" evidence="2">
    <location>
        <begin position="26"/>
        <end position="367"/>
    </location>
</feature>
<dbReference type="InterPro" id="IPR009003">
    <property type="entry name" value="Peptidase_S1_PA"/>
</dbReference>
<dbReference type="InterPro" id="IPR001254">
    <property type="entry name" value="Trypsin_dom"/>
</dbReference>
<dbReference type="InterPro" id="IPR018114">
    <property type="entry name" value="TRYPSIN_HIS"/>
</dbReference>
<organism evidence="4 5">
    <name type="scientific">Ostreobium quekettii</name>
    <dbReference type="NCBI Taxonomy" id="121088"/>
    <lineage>
        <taxon>Eukaryota</taxon>
        <taxon>Viridiplantae</taxon>
        <taxon>Chlorophyta</taxon>
        <taxon>core chlorophytes</taxon>
        <taxon>Ulvophyceae</taxon>
        <taxon>TCBD clade</taxon>
        <taxon>Bryopsidales</taxon>
        <taxon>Ostreobineae</taxon>
        <taxon>Ostreobiaceae</taxon>
        <taxon>Ostreobium</taxon>
    </lineage>
</organism>
<dbReference type="OrthoDB" id="6339452at2759"/>
<dbReference type="GO" id="GO:0006508">
    <property type="term" value="P:proteolysis"/>
    <property type="evidence" value="ECO:0007669"/>
    <property type="project" value="InterPro"/>
</dbReference>
<evidence type="ECO:0000259" key="3">
    <source>
        <dbReference type="PROSITE" id="PS50240"/>
    </source>
</evidence>
<feature type="signal peptide" evidence="2">
    <location>
        <begin position="1"/>
        <end position="25"/>
    </location>
</feature>
<dbReference type="SMART" id="SM00020">
    <property type="entry name" value="Tryp_SPc"/>
    <property type="match status" value="1"/>
</dbReference>
<keyword evidence="2" id="KW-0732">Signal</keyword>
<reference evidence="4" key="1">
    <citation type="submission" date="2020-12" db="EMBL/GenBank/DDBJ databases">
        <authorList>
            <person name="Iha C."/>
        </authorList>
    </citation>
    <scope>NUCLEOTIDE SEQUENCE</scope>
</reference>